<dbReference type="EMBL" id="FNHI01000009">
    <property type="protein sequence ID" value="SDM53818.1"/>
    <property type="molecule type" value="Genomic_DNA"/>
</dbReference>
<dbReference type="GO" id="GO:0004497">
    <property type="term" value="F:monooxygenase activity"/>
    <property type="evidence" value="ECO:0007669"/>
    <property type="project" value="UniProtKB-KW"/>
</dbReference>
<evidence type="ECO:0000313" key="3">
    <source>
        <dbReference type="EMBL" id="SDM53818.1"/>
    </source>
</evidence>
<keyword evidence="1" id="KW-0560">Oxidoreductase</keyword>
<dbReference type="AlphaFoldDB" id="A0A1G9U1P4"/>
<dbReference type="InterPro" id="IPR050564">
    <property type="entry name" value="F420-G6PD/mer"/>
</dbReference>
<evidence type="ECO:0000259" key="2">
    <source>
        <dbReference type="Pfam" id="PF00296"/>
    </source>
</evidence>
<feature type="domain" description="Luciferase-like" evidence="2">
    <location>
        <begin position="23"/>
        <end position="246"/>
    </location>
</feature>
<dbReference type="Pfam" id="PF00296">
    <property type="entry name" value="Bac_luciferase"/>
    <property type="match status" value="1"/>
</dbReference>
<dbReference type="InterPro" id="IPR036661">
    <property type="entry name" value="Luciferase-like_sf"/>
</dbReference>
<dbReference type="PANTHER" id="PTHR43244">
    <property type="match status" value="1"/>
</dbReference>
<proteinExistence type="predicted"/>
<accession>A0A1G9U1P4</accession>
<organism evidence="3 4">
    <name type="scientific">Streptomyces wuyuanensis</name>
    <dbReference type="NCBI Taxonomy" id="1196353"/>
    <lineage>
        <taxon>Bacteria</taxon>
        <taxon>Bacillati</taxon>
        <taxon>Actinomycetota</taxon>
        <taxon>Actinomycetes</taxon>
        <taxon>Kitasatosporales</taxon>
        <taxon>Streptomycetaceae</taxon>
        <taxon>Streptomyces</taxon>
    </lineage>
</organism>
<dbReference type="InterPro" id="IPR011251">
    <property type="entry name" value="Luciferase-like_dom"/>
</dbReference>
<keyword evidence="4" id="KW-1185">Reference proteome</keyword>
<reference evidence="4" key="1">
    <citation type="submission" date="2016-10" db="EMBL/GenBank/DDBJ databases">
        <authorList>
            <person name="Varghese N."/>
            <person name="Submissions S."/>
        </authorList>
    </citation>
    <scope>NUCLEOTIDE SEQUENCE [LARGE SCALE GENOMIC DNA]</scope>
    <source>
        <strain evidence="4">CGMCC 4.7042</strain>
    </source>
</reference>
<dbReference type="CDD" id="cd01097">
    <property type="entry name" value="Tetrahydromethanopterin_reductase"/>
    <property type="match status" value="1"/>
</dbReference>
<protein>
    <submittedName>
        <fullName evidence="3">Luciferase-like monooxygenase</fullName>
    </submittedName>
</protein>
<dbReference type="Gene3D" id="3.20.20.30">
    <property type="entry name" value="Luciferase-like domain"/>
    <property type="match status" value="1"/>
</dbReference>
<evidence type="ECO:0000313" key="4">
    <source>
        <dbReference type="Proteomes" id="UP000199063"/>
    </source>
</evidence>
<sequence>MVNGTGAATVDGMTDYGHPITFGLSLDPDAAAIDATRRLARLADTAGLDHLAVQDHPYQPGHLDTWTLISHLATTTSRIGLLTDVADLQLRPPAMLAKAAASLSVLTGGRMRLGVGGGAFADAIASMGGVPRRGAAMVAFTEESLGLMRGALAGGPVRLRSDHHTVEGYRAGPVPPAPVPLWLGAQKPKMLGVAGRAADGWISPLNIYVPPDEVPSRQLIVDEAAAAAGRAPKEIRRIYNVLGAIGEPAGRGRPAGGLYGDVPTWVDTLTGWAVDLGFDTFVFWPAASAERQLALFAEEVVPAVRERVEAVRSGR</sequence>
<dbReference type="STRING" id="1196353.SAMN05444921_109237"/>
<dbReference type="Proteomes" id="UP000199063">
    <property type="component" value="Unassembled WGS sequence"/>
</dbReference>
<dbReference type="PANTHER" id="PTHR43244:SF1">
    <property type="entry name" value="5,10-METHYLENETETRAHYDROMETHANOPTERIN REDUCTASE"/>
    <property type="match status" value="1"/>
</dbReference>
<gene>
    <name evidence="3" type="ORF">SAMN05444921_109237</name>
</gene>
<name>A0A1G9U1P4_9ACTN</name>
<dbReference type="GO" id="GO:0016705">
    <property type="term" value="F:oxidoreductase activity, acting on paired donors, with incorporation or reduction of molecular oxygen"/>
    <property type="evidence" value="ECO:0007669"/>
    <property type="project" value="InterPro"/>
</dbReference>
<dbReference type="SUPFAM" id="SSF51679">
    <property type="entry name" value="Bacterial luciferase-like"/>
    <property type="match status" value="1"/>
</dbReference>
<keyword evidence="3" id="KW-0503">Monooxygenase</keyword>
<evidence type="ECO:0000256" key="1">
    <source>
        <dbReference type="ARBA" id="ARBA00023002"/>
    </source>
</evidence>